<keyword evidence="4 6" id="KW-1133">Transmembrane helix</keyword>
<evidence type="ECO:0008006" key="11">
    <source>
        <dbReference type="Google" id="ProtNLM"/>
    </source>
</evidence>
<feature type="transmembrane region" description="Helical" evidence="6">
    <location>
        <begin position="62"/>
        <end position="79"/>
    </location>
</feature>
<feature type="transmembrane region" description="Helical" evidence="6">
    <location>
        <begin position="269"/>
        <end position="291"/>
    </location>
</feature>
<feature type="transmembrane region" description="Helical" evidence="6">
    <location>
        <begin position="403"/>
        <end position="425"/>
    </location>
</feature>
<dbReference type="EMBL" id="PEUH01000020">
    <property type="protein sequence ID" value="PIV31840.1"/>
    <property type="molecule type" value="Genomic_DNA"/>
</dbReference>
<dbReference type="PANTHER" id="PTHR30619:SF7">
    <property type="entry name" value="BETA-LACTAMASE DOMAIN PROTEIN"/>
    <property type="match status" value="1"/>
</dbReference>
<feature type="domain" description="DUF4131" evidence="8">
    <location>
        <begin position="25"/>
        <end position="177"/>
    </location>
</feature>
<feature type="transmembrane region" description="Helical" evidence="6">
    <location>
        <begin position="335"/>
        <end position="352"/>
    </location>
</feature>
<proteinExistence type="predicted"/>
<accession>A0A2M7CQ76</accession>
<keyword evidence="5 6" id="KW-0472">Membrane</keyword>
<evidence type="ECO:0000259" key="7">
    <source>
        <dbReference type="Pfam" id="PF03772"/>
    </source>
</evidence>
<gene>
    <name evidence="9" type="ORF">COS33_01045</name>
</gene>
<name>A0A2M7CQ76_9BACT</name>
<evidence type="ECO:0000256" key="5">
    <source>
        <dbReference type="ARBA" id="ARBA00023136"/>
    </source>
</evidence>
<dbReference type="AlphaFoldDB" id="A0A2M7CQ76"/>
<dbReference type="GO" id="GO:0005886">
    <property type="term" value="C:plasma membrane"/>
    <property type="evidence" value="ECO:0007669"/>
    <property type="project" value="UniProtKB-SubCell"/>
</dbReference>
<protein>
    <recommendedName>
        <fullName evidence="11">ComEC/Rec2-related protein domain-containing protein</fullName>
    </recommendedName>
</protein>
<dbReference type="Pfam" id="PF03772">
    <property type="entry name" value="Competence"/>
    <property type="match status" value="1"/>
</dbReference>
<feature type="transmembrane region" description="Helical" evidence="6">
    <location>
        <begin position="241"/>
        <end position="263"/>
    </location>
</feature>
<evidence type="ECO:0000256" key="2">
    <source>
        <dbReference type="ARBA" id="ARBA00022475"/>
    </source>
</evidence>
<comment type="caution">
    <text evidence="9">The sequence shown here is derived from an EMBL/GenBank/DDBJ whole genome shotgun (WGS) entry which is preliminary data.</text>
</comment>
<keyword evidence="3 6" id="KW-0812">Transmembrane</keyword>
<feature type="transmembrane region" description="Helical" evidence="6">
    <location>
        <begin position="432"/>
        <end position="451"/>
    </location>
</feature>
<evidence type="ECO:0000256" key="1">
    <source>
        <dbReference type="ARBA" id="ARBA00004651"/>
    </source>
</evidence>
<comment type="subcellular location">
    <subcellularLocation>
        <location evidence="1">Cell membrane</location>
        <topology evidence="1">Multi-pass membrane protein</topology>
    </subcellularLocation>
</comment>
<dbReference type="InterPro" id="IPR025405">
    <property type="entry name" value="DUF4131"/>
</dbReference>
<evidence type="ECO:0000313" key="10">
    <source>
        <dbReference type="Proteomes" id="UP000230595"/>
    </source>
</evidence>
<dbReference type="NCBIfam" id="TIGR00360">
    <property type="entry name" value="ComEC_N-term"/>
    <property type="match status" value="1"/>
</dbReference>
<keyword evidence="2" id="KW-1003">Cell membrane</keyword>
<dbReference type="Proteomes" id="UP000230595">
    <property type="component" value="Unassembled WGS sequence"/>
</dbReference>
<dbReference type="InterPro" id="IPR052159">
    <property type="entry name" value="Competence_DNA_uptake"/>
</dbReference>
<dbReference type="Pfam" id="PF13567">
    <property type="entry name" value="DUF4131"/>
    <property type="match status" value="1"/>
</dbReference>
<feature type="transmembrane region" description="Helical" evidence="6">
    <location>
        <begin position="312"/>
        <end position="329"/>
    </location>
</feature>
<dbReference type="PANTHER" id="PTHR30619">
    <property type="entry name" value="DNA INTERNALIZATION/COMPETENCE PROTEIN COMEC/REC2"/>
    <property type="match status" value="1"/>
</dbReference>
<feature type="domain" description="ComEC/Rec2-related protein" evidence="7">
    <location>
        <begin position="217"/>
        <end position="454"/>
    </location>
</feature>
<organism evidence="9 10">
    <name type="scientific">Candidatus Wolfebacteria bacterium CG02_land_8_20_14_3_00_37_12</name>
    <dbReference type="NCBI Taxonomy" id="1975066"/>
    <lineage>
        <taxon>Bacteria</taxon>
        <taxon>Candidatus Wolfeibacteriota</taxon>
    </lineage>
</organism>
<feature type="transmembrane region" description="Helical" evidence="6">
    <location>
        <begin position="373"/>
        <end position="391"/>
    </location>
</feature>
<evidence type="ECO:0000313" key="9">
    <source>
        <dbReference type="EMBL" id="PIV31840.1"/>
    </source>
</evidence>
<feature type="transmembrane region" description="Helical" evidence="6">
    <location>
        <begin position="6"/>
        <end position="23"/>
    </location>
</feature>
<evidence type="ECO:0000256" key="4">
    <source>
        <dbReference type="ARBA" id="ARBA00022989"/>
    </source>
</evidence>
<feature type="transmembrane region" description="Helical" evidence="6">
    <location>
        <begin position="30"/>
        <end position="50"/>
    </location>
</feature>
<evidence type="ECO:0000256" key="3">
    <source>
        <dbReference type="ARBA" id="ARBA00022692"/>
    </source>
</evidence>
<dbReference type="InterPro" id="IPR004477">
    <property type="entry name" value="ComEC_N"/>
</dbReference>
<evidence type="ECO:0000259" key="8">
    <source>
        <dbReference type="Pfam" id="PF13567"/>
    </source>
</evidence>
<evidence type="ECO:0000256" key="6">
    <source>
        <dbReference type="SAM" id="Phobius"/>
    </source>
</evidence>
<sequence length="456" mass="51437">MRLHEIAFYAITFFLIGVFAASFNLNFAIIVLSAFLTAIIFLFFHFLKFYSFQHSQECENKLIITSFLSLFIIIGAFYYNSYDARQIQSVDIPFSEKTTFNGMVVDYPQRGNAQKLIVSIQPPYSGKILVITKPYPSYNYGDLIQFEGAIKRPEPKNYADYLAKDNIFGIINFPKTEFLAENQASYLKSHLFKLRENIIVNFQKTLPPEKAAFLSGITLGERAEFSKELKDKMSASGTTHLVALSGQNITIIVIAISSFFGFFSRRKSVFWLTLLIITFFVLMTGAEASVVRAAIMGGIILLAKQISRIHSMRNVIAVAAFIMVLYNPQVLRFDFGFQLSFAALIGIVYFSPTIKKIFKMKEGEGFLGWRENFLTTTSAQLAVLPLILINFSNFSPLSLLANILILEAIPLTMIFGFALGAIGFISLPMAIIFSWFVNLFLIYELAIIDIFSKISL</sequence>
<reference evidence="10" key="1">
    <citation type="submission" date="2017-09" db="EMBL/GenBank/DDBJ databases">
        <title>Depth-based differentiation of microbial function through sediment-hosted aquifers and enrichment of novel symbionts in the deep terrestrial subsurface.</title>
        <authorList>
            <person name="Probst A.J."/>
            <person name="Ladd B."/>
            <person name="Jarett J.K."/>
            <person name="Geller-Mcgrath D.E."/>
            <person name="Sieber C.M.K."/>
            <person name="Emerson J.B."/>
            <person name="Anantharaman K."/>
            <person name="Thomas B.C."/>
            <person name="Malmstrom R."/>
            <person name="Stieglmeier M."/>
            <person name="Klingl A."/>
            <person name="Woyke T."/>
            <person name="Ryan C.M."/>
            <person name="Banfield J.F."/>
        </authorList>
    </citation>
    <scope>NUCLEOTIDE SEQUENCE [LARGE SCALE GENOMIC DNA]</scope>
</reference>